<dbReference type="Pfam" id="PF13271">
    <property type="entry name" value="DUF4062"/>
    <property type="match status" value="1"/>
</dbReference>
<reference evidence="3" key="1">
    <citation type="journal article" date="2014" name="Int. J. Syst. Evol. Microbiol.">
        <title>Complete genome sequence of Corynebacterium casei LMG S-19264T (=DSM 44701T), isolated from a smear-ripened cheese.</title>
        <authorList>
            <consortium name="US DOE Joint Genome Institute (JGI-PGF)"/>
            <person name="Walter F."/>
            <person name="Albersmeier A."/>
            <person name="Kalinowski J."/>
            <person name="Ruckert C."/>
        </authorList>
    </citation>
    <scope>NUCLEOTIDE SEQUENCE</scope>
    <source>
        <strain evidence="3">CGMCC 1.16134</strain>
    </source>
</reference>
<dbReference type="InterPro" id="IPR025139">
    <property type="entry name" value="DUF4062"/>
</dbReference>
<feature type="domain" description="DUF4062" evidence="2">
    <location>
        <begin position="6"/>
        <end position="88"/>
    </location>
</feature>
<evidence type="ECO:0000313" key="3">
    <source>
        <dbReference type="EMBL" id="GGF76615.1"/>
    </source>
</evidence>
<evidence type="ECO:0000256" key="1">
    <source>
        <dbReference type="SAM" id="Coils"/>
    </source>
</evidence>
<accession>A0A917FFK9</accession>
<name>A0A917FFK9_9BACL</name>
<dbReference type="Proteomes" id="UP000637643">
    <property type="component" value="Unassembled WGS sequence"/>
</dbReference>
<keyword evidence="4" id="KW-1185">Reference proteome</keyword>
<protein>
    <recommendedName>
        <fullName evidence="2">DUF4062 domain-containing protein</fullName>
    </recommendedName>
</protein>
<dbReference type="AlphaFoldDB" id="A0A917FFK9"/>
<dbReference type="RefSeq" id="WP_189024743.1">
    <property type="nucleotide sequence ID" value="NZ_BMKR01000007.1"/>
</dbReference>
<gene>
    <name evidence="3" type="ORF">GCM10010912_22160</name>
</gene>
<proteinExistence type="predicted"/>
<feature type="coiled-coil region" evidence="1">
    <location>
        <begin position="174"/>
        <end position="211"/>
    </location>
</feature>
<dbReference type="EMBL" id="BMKR01000007">
    <property type="protein sequence ID" value="GGF76615.1"/>
    <property type="molecule type" value="Genomic_DNA"/>
</dbReference>
<comment type="caution">
    <text evidence="3">The sequence shown here is derived from an EMBL/GenBank/DDBJ whole genome shotgun (WGS) entry which is preliminary data.</text>
</comment>
<evidence type="ECO:0000313" key="4">
    <source>
        <dbReference type="Proteomes" id="UP000637643"/>
    </source>
</evidence>
<sequence>MKKKLQVFISSTYTDMIEERQAAVSAVLNSGHIPAGMELFKSGDQSQKTTIMRWIQESDVYMLILGGRYGSIDAESGKSYTHWEYDYAGELGKRRFAIVIDDKKLDEKARENKDYLEREHYKEYQAFKTEVLGNISKFYEDLKDIRLATMESLKEFESDDSLIGWVKADQAGGAVETLKENVALLKEIAKLKAELEKAKEKEQQKEKVMINGWDYEELKDTLAKIIIETPNGFKREDKEKNSSLLVWFVTFEDIFNIGITNSNVALNEESDLFHTIAPKLISYGLLEKIKVTGVKYEKIQTSKEGLKFLAKYQMEKVKSLPPIQYEKIEVKQEDQE</sequence>
<evidence type="ECO:0000259" key="2">
    <source>
        <dbReference type="Pfam" id="PF13271"/>
    </source>
</evidence>
<organism evidence="3 4">
    <name type="scientific">Paenibacillus albidus</name>
    <dbReference type="NCBI Taxonomy" id="2041023"/>
    <lineage>
        <taxon>Bacteria</taxon>
        <taxon>Bacillati</taxon>
        <taxon>Bacillota</taxon>
        <taxon>Bacilli</taxon>
        <taxon>Bacillales</taxon>
        <taxon>Paenibacillaceae</taxon>
        <taxon>Paenibacillus</taxon>
    </lineage>
</organism>
<reference evidence="3" key="2">
    <citation type="submission" date="2020-09" db="EMBL/GenBank/DDBJ databases">
        <authorList>
            <person name="Sun Q."/>
            <person name="Zhou Y."/>
        </authorList>
    </citation>
    <scope>NUCLEOTIDE SEQUENCE</scope>
    <source>
        <strain evidence="3">CGMCC 1.16134</strain>
    </source>
</reference>
<keyword evidence="1" id="KW-0175">Coiled coil</keyword>